<dbReference type="Pfam" id="PF11367">
    <property type="entry name" value="Tail_completion_gp17"/>
    <property type="match status" value="1"/>
</dbReference>
<gene>
    <name evidence="1" type="ORF">AGRA3207_000172</name>
</gene>
<dbReference type="RefSeq" id="WP_231332625.1">
    <property type="nucleotide sequence ID" value="NZ_CP059572.1"/>
</dbReference>
<evidence type="ECO:0000313" key="2">
    <source>
        <dbReference type="Proteomes" id="UP001049518"/>
    </source>
</evidence>
<reference evidence="1" key="1">
    <citation type="submission" date="2020-07" db="EMBL/GenBank/DDBJ databases">
        <authorList>
            <person name="Tarantini F.S."/>
            <person name="Hong K.W."/>
            <person name="Chan K.G."/>
        </authorList>
    </citation>
    <scope>NUCLEOTIDE SEQUENCE</scope>
    <source>
        <strain evidence="1">32-07</strain>
    </source>
</reference>
<keyword evidence="2" id="KW-1185">Reference proteome</keyword>
<protein>
    <submittedName>
        <fullName evidence="1">DUF3168 domain-containing protein</fullName>
    </submittedName>
</protein>
<dbReference type="InterPro" id="IPR021508">
    <property type="entry name" value="Gp17-like"/>
</dbReference>
<sequence length="128" mass="14296">MDVLRLITSFLRADPAVAEILGERIYTVLPKDKTFPLCRVMRFGGAFTDSSAWLDRADLQLDVWADRQAQVSDTARCLVEALVWRLPGSRPGGVVTDSRLTIFAADLDPEYEPVKHRARLGLSVFAHP</sequence>
<dbReference type="Proteomes" id="UP001049518">
    <property type="component" value="Chromosome"/>
</dbReference>
<dbReference type="EMBL" id="CP059572">
    <property type="protein sequence ID" value="QXJ19610.1"/>
    <property type="molecule type" value="Genomic_DNA"/>
</dbReference>
<evidence type="ECO:0000313" key="1">
    <source>
        <dbReference type="EMBL" id="QXJ19610.1"/>
    </source>
</evidence>
<name>A0ABX8QLR3_9ACTN</name>
<proteinExistence type="predicted"/>
<organism evidence="1 2">
    <name type="scientific">Actinomadura graeca</name>
    <dbReference type="NCBI Taxonomy" id="2750812"/>
    <lineage>
        <taxon>Bacteria</taxon>
        <taxon>Bacillati</taxon>
        <taxon>Actinomycetota</taxon>
        <taxon>Actinomycetes</taxon>
        <taxon>Streptosporangiales</taxon>
        <taxon>Thermomonosporaceae</taxon>
        <taxon>Actinomadura</taxon>
    </lineage>
</organism>
<accession>A0ABX8QLR3</accession>